<keyword evidence="7" id="KW-0811">Translocation</keyword>
<dbReference type="PANTHER" id="PTHR33162">
    <property type="entry name" value="SEC-INDEPENDENT PROTEIN TRANSLOCASE PROTEIN TATA, CHLOROPLASTIC"/>
    <property type="match status" value="1"/>
</dbReference>
<keyword evidence="9" id="KW-0175">Coiled coil</keyword>
<evidence type="ECO:0000256" key="6">
    <source>
        <dbReference type="ARBA" id="ARBA00022989"/>
    </source>
</evidence>
<organism evidence="11 12">
    <name type="scientific">Leucothrix arctica</name>
    <dbReference type="NCBI Taxonomy" id="1481894"/>
    <lineage>
        <taxon>Bacteria</taxon>
        <taxon>Pseudomonadati</taxon>
        <taxon>Pseudomonadota</taxon>
        <taxon>Gammaproteobacteria</taxon>
        <taxon>Thiotrichales</taxon>
        <taxon>Thiotrichaceae</taxon>
        <taxon>Leucothrix</taxon>
    </lineage>
</organism>
<dbReference type="NCBIfam" id="TIGR01410">
    <property type="entry name" value="tatB"/>
    <property type="match status" value="1"/>
</dbReference>
<keyword evidence="2" id="KW-0813">Transport</keyword>
<evidence type="ECO:0000256" key="3">
    <source>
        <dbReference type="ARBA" id="ARBA00022475"/>
    </source>
</evidence>
<evidence type="ECO:0000256" key="9">
    <source>
        <dbReference type="SAM" id="Coils"/>
    </source>
</evidence>
<evidence type="ECO:0000256" key="7">
    <source>
        <dbReference type="ARBA" id="ARBA00023010"/>
    </source>
</evidence>
<dbReference type="InterPro" id="IPR003369">
    <property type="entry name" value="TatA/B/E"/>
</dbReference>
<evidence type="ECO:0000313" key="11">
    <source>
        <dbReference type="EMBL" id="PWQ95733.1"/>
    </source>
</evidence>
<dbReference type="GO" id="GO:0016020">
    <property type="term" value="C:membrane"/>
    <property type="evidence" value="ECO:0007669"/>
    <property type="project" value="UniProtKB-SubCell"/>
</dbReference>
<comment type="caution">
    <text evidence="11">The sequence shown here is derived from an EMBL/GenBank/DDBJ whole genome shotgun (WGS) entry which is preliminary data.</text>
</comment>
<dbReference type="EMBL" id="QGKL01000032">
    <property type="protein sequence ID" value="PWQ95733.1"/>
    <property type="molecule type" value="Genomic_DNA"/>
</dbReference>
<keyword evidence="3" id="KW-1003">Cell membrane</keyword>
<feature type="coiled-coil region" evidence="9">
    <location>
        <begin position="56"/>
        <end position="83"/>
    </location>
</feature>
<dbReference type="PRINTS" id="PR01506">
    <property type="entry name" value="TATBPROTEIN"/>
</dbReference>
<dbReference type="GO" id="GO:0043953">
    <property type="term" value="P:protein transport by the Tat complex"/>
    <property type="evidence" value="ECO:0007669"/>
    <property type="project" value="InterPro"/>
</dbReference>
<sequence length="115" mass="12780">MFDMSGLEMLLVGVIALLVIGPERLPGVAKTIGTWVGKAKAFINTTKADLEREINASEMRDLLANQKKEIDELRTMVDETKKDFTDQANELKDDFNSGIQNAADAMKPEKAKHDE</sequence>
<dbReference type="RefSeq" id="WP_109823661.1">
    <property type="nucleotide sequence ID" value="NZ_QGKL01000032.1"/>
</dbReference>
<accession>A0A317CEH2</accession>
<keyword evidence="5" id="KW-0653">Protein transport</keyword>
<evidence type="ECO:0000256" key="4">
    <source>
        <dbReference type="ARBA" id="ARBA00022692"/>
    </source>
</evidence>
<gene>
    <name evidence="11" type="primary">tatB</name>
    <name evidence="11" type="ORF">DKT75_11910</name>
</gene>
<dbReference type="Gene3D" id="1.20.5.3310">
    <property type="match status" value="1"/>
</dbReference>
<evidence type="ECO:0000256" key="5">
    <source>
        <dbReference type="ARBA" id="ARBA00022927"/>
    </source>
</evidence>
<dbReference type="OrthoDB" id="9816005at2"/>
<comment type="subcellular location">
    <subcellularLocation>
        <location evidence="1">Membrane</location>
        <topology evidence="1">Single-pass membrane protein</topology>
    </subcellularLocation>
</comment>
<keyword evidence="8" id="KW-0472">Membrane</keyword>
<feature type="region of interest" description="Disordered" evidence="10">
    <location>
        <begin position="96"/>
        <end position="115"/>
    </location>
</feature>
<name>A0A317CEH2_9GAMM</name>
<evidence type="ECO:0000256" key="2">
    <source>
        <dbReference type="ARBA" id="ARBA00022448"/>
    </source>
</evidence>
<evidence type="ECO:0000313" key="12">
    <source>
        <dbReference type="Proteomes" id="UP000245506"/>
    </source>
</evidence>
<dbReference type="Pfam" id="PF02416">
    <property type="entry name" value="TatA_B_E"/>
    <property type="match status" value="1"/>
</dbReference>
<dbReference type="InterPro" id="IPR018448">
    <property type="entry name" value="TatB"/>
</dbReference>
<feature type="compositionally biased region" description="Basic and acidic residues" evidence="10">
    <location>
        <begin position="106"/>
        <end position="115"/>
    </location>
</feature>
<dbReference type="GO" id="GO:0008320">
    <property type="term" value="F:protein transmembrane transporter activity"/>
    <property type="evidence" value="ECO:0007669"/>
    <property type="project" value="InterPro"/>
</dbReference>
<protein>
    <submittedName>
        <fullName evidence="11">Twin-arginine translocase subunit TatB</fullName>
    </submittedName>
</protein>
<dbReference type="Proteomes" id="UP000245506">
    <property type="component" value="Unassembled WGS sequence"/>
</dbReference>
<reference evidence="11 12" key="1">
    <citation type="submission" date="2018-05" db="EMBL/GenBank/DDBJ databases">
        <title>Leucothrix arctica sp. nov., isolated from Arctic seawater.</title>
        <authorList>
            <person name="Choi A."/>
            <person name="Baek K."/>
        </authorList>
    </citation>
    <scope>NUCLEOTIDE SEQUENCE [LARGE SCALE GENOMIC DNA]</scope>
    <source>
        <strain evidence="11 12">IMCC9719</strain>
    </source>
</reference>
<keyword evidence="6" id="KW-1133">Transmembrane helix</keyword>
<dbReference type="AlphaFoldDB" id="A0A317CEH2"/>
<keyword evidence="4" id="KW-0812">Transmembrane</keyword>
<keyword evidence="12" id="KW-1185">Reference proteome</keyword>
<evidence type="ECO:0000256" key="10">
    <source>
        <dbReference type="SAM" id="MobiDB-lite"/>
    </source>
</evidence>
<dbReference type="PANTHER" id="PTHR33162:SF1">
    <property type="entry name" value="SEC-INDEPENDENT PROTEIN TRANSLOCASE PROTEIN TATA, CHLOROPLASTIC"/>
    <property type="match status" value="1"/>
</dbReference>
<evidence type="ECO:0000256" key="8">
    <source>
        <dbReference type="ARBA" id="ARBA00023136"/>
    </source>
</evidence>
<evidence type="ECO:0000256" key="1">
    <source>
        <dbReference type="ARBA" id="ARBA00004167"/>
    </source>
</evidence>
<proteinExistence type="predicted"/>